<evidence type="ECO:0000256" key="1">
    <source>
        <dbReference type="SAM" id="Phobius"/>
    </source>
</evidence>
<comment type="caution">
    <text evidence="2">The sequence shown here is derived from an EMBL/GenBank/DDBJ whole genome shotgun (WGS) entry which is preliminary data.</text>
</comment>
<evidence type="ECO:0000313" key="3">
    <source>
        <dbReference type="Proteomes" id="UP000177698"/>
    </source>
</evidence>
<dbReference type="EMBL" id="MGAG01000010">
    <property type="protein sequence ID" value="OGK41614.1"/>
    <property type="molecule type" value="Genomic_DNA"/>
</dbReference>
<feature type="transmembrane region" description="Helical" evidence="1">
    <location>
        <begin position="226"/>
        <end position="247"/>
    </location>
</feature>
<reference evidence="2 3" key="1">
    <citation type="journal article" date="2016" name="Nat. Commun.">
        <title>Thousands of microbial genomes shed light on interconnected biogeochemical processes in an aquifer system.</title>
        <authorList>
            <person name="Anantharaman K."/>
            <person name="Brown C.T."/>
            <person name="Hug L.A."/>
            <person name="Sharon I."/>
            <person name="Castelle C.J."/>
            <person name="Probst A.J."/>
            <person name="Thomas B.C."/>
            <person name="Singh A."/>
            <person name="Wilkins M.J."/>
            <person name="Karaoz U."/>
            <person name="Brodie E.L."/>
            <person name="Williams K.H."/>
            <person name="Hubbard S.S."/>
            <person name="Banfield J.F."/>
        </authorList>
    </citation>
    <scope>NUCLEOTIDE SEQUENCE [LARGE SCALE GENOMIC DNA]</scope>
</reference>
<evidence type="ECO:0008006" key="4">
    <source>
        <dbReference type="Google" id="ProtNLM"/>
    </source>
</evidence>
<dbReference type="SUPFAM" id="SSF53448">
    <property type="entry name" value="Nucleotide-diphospho-sugar transferases"/>
    <property type="match status" value="1"/>
</dbReference>
<dbReference type="AlphaFoldDB" id="A0A1F7IE36"/>
<dbReference type="PANTHER" id="PTHR43630:SF2">
    <property type="entry name" value="GLYCOSYLTRANSFERASE"/>
    <property type="match status" value="1"/>
</dbReference>
<dbReference type="Gene3D" id="3.90.550.10">
    <property type="entry name" value="Spore Coat Polysaccharide Biosynthesis Protein SpsA, Chain A"/>
    <property type="match status" value="1"/>
</dbReference>
<sequence length="304" mass="36153">MKSVSAIIVVKNNPRHLFESLDSIKNIVSEIIIGDIDIGNDYRKKLLENKKIRIVKLHSITPFADLVKEDLKEQAKGEYILYLDPDEIFPTALISYLLSIINKYDYFLFPRKNIIFGKWIEHSRWWPDYQFRLFKKNSVIWPKVLHPIPKGKGKEFRFEASEENSILHYNYDNLDQFIEKATRYAKSEAESFVQKKENYTLRQSLQKSLSEFIGRFFSSEGYKDGIHGFVLSVLQMFYYFLVYFYYWEKKKYLNIEKDIPQTYQTFANNLHLETNFWLIKKNLVSASGKIKLKIQNKILKLFGS</sequence>
<name>A0A1F7IE36_9BACT</name>
<keyword evidence="1" id="KW-1133">Transmembrane helix</keyword>
<accession>A0A1F7IE36</accession>
<dbReference type="Proteomes" id="UP000177698">
    <property type="component" value="Unassembled WGS sequence"/>
</dbReference>
<keyword evidence="1" id="KW-0472">Membrane</keyword>
<dbReference type="InterPro" id="IPR029044">
    <property type="entry name" value="Nucleotide-diphossugar_trans"/>
</dbReference>
<dbReference type="PANTHER" id="PTHR43630">
    <property type="entry name" value="POLY-BETA-1,6-N-ACETYL-D-GLUCOSAMINE SYNTHASE"/>
    <property type="match status" value="1"/>
</dbReference>
<proteinExistence type="predicted"/>
<dbReference type="STRING" id="1802056.A2954_07075"/>
<keyword evidence="1" id="KW-0812">Transmembrane</keyword>
<protein>
    <recommendedName>
        <fullName evidence="4">Glycosyltransferase 2-like domain-containing protein</fullName>
    </recommendedName>
</protein>
<organism evidence="2 3">
    <name type="scientific">Candidatus Roizmanbacteria bacterium RIFCSPLOWO2_01_FULL_37_12</name>
    <dbReference type="NCBI Taxonomy" id="1802056"/>
    <lineage>
        <taxon>Bacteria</taxon>
        <taxon>Candidatus Roizmaniibacteriota</taxon>
    </lineage>
</organism>
<evidence type="ECO:0000313" key="2">
    <source>
        <dbReference type="EMBL" id="OGK41614.1"/>
    </source>
</evidence>
<gene>
    <name evidence="2" type="ORF">A2954_07075</name>
</gene>